<dbReference type="Gene3D" id="1.25.40.10">
    <property type="entry name" value="Tetratricopeptide repeat domain"/>
    <property type="match status" value="2"/>
</dbReference>
<keyword evidence="4" id="KW-0508">mRNA splicing</keyword>
<dbReference type="SUPFAM" id="SSF48452">
    <property type="entry name" value="TPR-like"/>
    <property type="match status" value="1"/>
</dbReference>
<sequence>MADYDALRQQVEADAGDFTSWSKLLAAVEEGATAYPERVAPTFESFLAKFPLCFGYWCKYADLQRRLGEAGSVDAAEAQEKAATIYDRALEAVPLSVELWKAYTAHVKAATAGQSSEKLRAAYKKATGRVGHDAAAAGLWDAFMEFEADRGTPETVCDVFKSMLGVDASGRTDELWRRFKHLSKSYQTPELVSEEDRKALEARWKAQKKEGDANAELDALANSRVAGMKELELQRQMEQLLLECEQAKNDLVQNRLERQHYEAGVRRWYFHVKPLDEAQLRNWREYLTREETAAYTDKETHVKKVRALFERCLVPCALYAEFWLRYAAWCHSNIDATAALAVATRAATVFLPRRPDVLAALAALLESAGRLDDARAAYEAVAAGAVEADHKAYGAVLVANFERRVGGDVVGAYEKALANGAAPAPTRAHLARYHCVVRNDVAAARAVLDQALEAEPEHAGLWQARARVEAHRVADDKAAAVFARVAEVYDRALGPESTVPVQERGPLWQQYKAVADDLCGDAAKLLEIARGYAKWRSRADVEAQPLGPIPAKRKRAAPVAAAGDASADIASSYGAYASYS</sequence>
<dbReference type="PANTHER" id="PTHR17204">
    <property type="entry name" value="PRE-MRNA PROCESSING PROTEIN PRP39-RELATED"/>
    <property type="match status" value="1"/>
</dbReference>
<keyword evidence="5" id="KW-0539">Nucleus</keyword>
<dbReference type="Pfam" id="PF23240">
    <property type="entry name" value="HAT_PRP39_N"/>
    <property type="match status" value="1"/>
</dbReference>
<gene>
    <name evidence="8" type="ORF">PECAL_2P13040</name>
</gene>
<evidence type="ECO:0000256" key="3">
    <source>
        <dbReference type="ARBA" id="ARBA00022737"/>
    </source>
</evidence>
<evidence type="ECO:0000256" key="2">
    <source>
        <dbReference type="ARBA" id="ARBA00022664"/>
    </source>
</evidence>
<evidence type="ECO:0008006" key="10">
    <source>
        <dbReference type="Google" id="ProtNLM"/>
    </source>
</evidence>
<evidence type="ECO:0000256" key="5">
    <source>
        <dbReference type="ARBA" id="ARBA00023242"/>
    </source>
</evidence>
<keyword evidence="2" id="KW-0507">mRNA processing</keyword>
<dbReference type="GO" id="GO:0000395">
    <property type="term" value="P:mRNA 5'-splice site recognition"/>
    <property type="evidence" value="ECO:0007669"/>
    <property type="project" value="TreeGrafter"/>
</dbReference>
<dbReference type="OrthoDB" id="10265668at2759"/>
<dbReference type="EMBL" id="CAKKNE010000002">
    <property type="protein sequence ID" value="CAH0368245.1"/>
    <property type="molecule type" value="Genomic_DNA"/>
</dbReference>
<dbReference type="GO" id="GO:0005685">
    <property type="term" value="C:U1 snRNP"/>
    <property type="evidence" value="ECO:0007669"/>
    <property type="project" value="TreeGrafter"/>
</dbReference>
<dbReference type="PANTHER" id="PTHR17204:SF5">
    <property type="entry name" value="PRE-MRNA-PROCESSING FACTOR 39"/>
    <property type="match status" value="1"/>
</dbReference>
<dbReference type="InterPro" id="IPR003107">
    <property type="entry name" value="HAT"/>
</dbReference>
<dbReference type="GO" id="GO:0071004">
    <property type="term" value="C:U2-type prespliceosome"/>
    <property type="evidence" value="ECO:0007669"/>
    <property type="project" value="TreeGrafter"/>
</dbReference>
<evidence type="ECO:0000256" key="6">
    <source>
        <dbReference type="ARBA" id="ARBA00038019"/>
    </source>
</evidence>
<dbReference type="AlphaFoldDB" id="A0A8J2WW79"/>
<proteinExistence type="inferred from homology"/>
<comment type="subcellular location">
    <subcellularLocation>
        <location evidence="1">Nucleus</location>
    </subcellularLocation>
</comment>
<keyword evidence="3" id="KW-0677">Repeat</keyword>
<accession>A0A8J2WW79</accession>
<reference evidence="8" key="1">
    <citation type="submission" date="2021-11" db="EMBL/GenBank/DDBJ databases">
        <authorList>
            <consortium name="Genoscope - CEA"/>
            <person name="William W."/>
        </authorList>
    </citation>
    <scope>NUCLEOTIDE SEQUENCE</scope>
</reference>
<evidence type="ECO:0000313" key="9">
    <source>
        <dbReference type="Proteomes" id="UP000789595"/>
    </source>
</evidence>
<dbReference type="GO" id="GO:0030627">
    <property type="term" value="F:pre-mRNA 5'-splice site binding"/>
    <property type="evidence" value="ECO:0007669"/>
    <property type="project" value="TreeGrafter"/>
</dbReference>
<dbReference type="InterPro" id="IPR011990">
    <property type="entry name" value="TPR-like_helical_dom_sf"/>
</dbReference>
<protein>
    <recommendedName>
        <fullName evidence="10">Suppressor of forked domain-containing protein</fullName>
    </recommendedName>
</protein>
<organism evidence="8 9">
    <name type="scientific">Pelagomonas calceolata</name>
    <dbReference type="NCBI Taxonomy" id="35677"/>
    <lineage>
        <taxon>Eukaryota</taxon>
        <taxon>Sar</taxon>
        <taxon>Stramenopiles</taxon>
        <taxon>Ochrophyta</taxon>
        <taxon>Pelagophyceae</taxon>
        <taxon>Pelagomonadales</taxon>
        <taxon>Pelagomonadaceae</taxon>
        <taxon>Pelagomonas</taxon>
    </lineage>
</organism>
<evidence type="ECO:0000256" key="7">
    <source>
        <dbReference type="SAM" id="Coils"/>
    </source>
</evidence>
<name>A0A8J2WW79_9STRA</name>
<evidence type="ECO:0000313" key="8">
    <source>
        <dbReference type="EMBL" id="CAH0368245.1"/>
    </source>
</evidence>
<keyword evidence="9" id="KW-1185">Reference proteome</keyword>
<dbReference type="SMART" id="SM00386">
    <property type="entry name" value="HAT"/>
    <property type="match status" value="7"/>
</dbReference>
<feature type="coiled-coil region" evidence="7">
    <location>
        <begin position="228"/>
        <end position="257"/>
    </location>
</feature>
<dbReference type="Proteomes" id="UP000789595">
    <property type="component" value="Unassembled WGS sequence"/>
</dbReference>
<comment type="caution">
    <text evidence="8">The sequence shown here is derived from an EMBL/GenBank/DDBJ whole genome shotgun (WGS) entry which is preliminary data.</text>
</comment>
<keyword evidence="7" id="KW-0175">Coiled coil</keyword>
<evidence type="ECO:0000256" key="4">
    <source>
        <dbReference type="ARBA" id="ARBA00023187"/>
    </source>
</evidence>
<comment type="similarity">
    <text evidence="6">Belongs to the PRP39 family.</text>
</comment>
<evidence type="ECO:0000256" key="1">
    <source>
        <dbReference type="ARBA" id="ARBA00004123"/>
    </source>
</evidence>
<dbReference type="GO" id="GO:0000243">
    <property type="term" value="C:commitment complex"/>
    <property type="evidence" value="ECO:0007669"/>
    <property type="project" value="TreeGrafter"/>
</dbReference>
<dbReference type="InterPro" id="IPR059164">
    <property type="entry name" value="HAT_PRP39_C"/>
</dbReference>
<dbReference type="Pfam" id="PF23241">
    <property type="entry name" value="HAT_PRP39_C"/>
    <property type="match status" value="1"/>
</dbReference>